<keyword evidence="3" id="KW-1185">Reference proteome</keyword>
<dbReference type="PANTHER" id="PTHR35910:SF6">
    <property type="entry name" value="2EXR DOMAIN-CONTAINING PROTEIN"/>
    <property type="match status" value="1"/>
</dbReference>
<sequence length="408" mass="46764">MVQLPEPYTFLNESFAASPATFPLFARLPVELRLAIWREAISVSRFIHIELWDDPACCTLTTDPQIAYYKTTNILGNIVSGYPYCINMAPSDEGSCSAIGKVNRESRQMFLNIYRIQVPVKVGRAAMVADGTRYLYINPDVNILWLETDHAFKTNLTMLSFVHDIIAYDPRGVGMTKLGLHNNRWNPLEGLLPNSLPLTLQRSLSIMFSTSLEIFYSIISLDLGHHITVSRIQSTNTIVHNYQATPVFSSAQIYRRIECDPRDIQACLQNFKLHEDMRRYVHTFNRFKAACKVARDIPMRYLLLCELDPNSSISSREAFSDIMQRKDEEFHEWIEQVSDENSLSWVPVVAMEPVTPPLVAGVWEFAPDVFGEIPSSDTEWPILDPTIHKTRHMDLTKHPPRLWVFDLP</sequence>
<dbReference type="PANTHER" id="PTHR35910">
    <property type="entry name" value="2EXR DOMAIN-CONTAINING PROTEIN"/>
    <property type="match status" value="1"/>
</dbReference>
<dbReference type="InterPro" id="IPR045518">
    <property type="entry name" value="2EXR"/>
</dbReference>
<evidence type="ECO:0000313" key="3">
    <source>
        <dbReference type="Proteomes" id="UP000039046"/>
    </source>
</evidence>
<gene>
    <name evidence="2" type="ORF">VHEMI10427</name>
</gene>
<dbReference type="Proteomes" id="UP000039046">
    <property type="component" value="Unassembled WGS sequence"/>
</dbReference>
<dbReference type="AlphaFoldDB" id="A0A0A1TRT9"/>
<organism evidence="2 3">
    <name type="scientific">[Torrubiella] hemipterigena</name>
    <dbReference type="NCBI Taxonomy" id="1531966"/>
    <lineage>
        <taxon>Eukaryota</taxon>
        <taxon>Fungi</taxon>
        <taxon>Dikarya</taxon>
        <taxon>Ascomycota</taxon>
        <taxon>Pezizomycotina</taxon>
        <taxon>Sordariomycetes</taxon>
        <taxon>Hypocreomycetidae</taxon>
        <taxon>Hypocreales</taxon>
        <taxon>Clavicipitaceae</taxon>
        <taxon>Clavicipitaceae incertae sedis</taxon>
        <taxon>'Torrubiella' clade</taxon>
    </lineage>
</organism>
<feature type="domain" description="2EXR" evidence="1">
    <location>
        <begin position="22"/>
        <end position="144"/>
    </location>
</feature>
<dbReference type="OrthoDB" id="3469466at2759"/>
<dbReference type="HOGENOM" id="CLU_045008_2_0_1"/>
<accession>A0A0A1TRT9</accession>
<dbReference type="Pfam" id="PF20150">
    <property type="entry name" value="2EXR"/>
    <property type="match status" value="1"/>
</dbReference>
<dbReference type="EMBL" id="CDHN01000008">
    <property type="protein sequence ID" value="CEJ94920.1"/>
    <property type="molecule type" value="Genomic_DNA"/>
</dbReference>
<name>A0A0A1TRT9_9HYPO</name>
<dbReference type="STRING" id="1531966.A0A0A1TRT9"/>
<reference evidence="2 3" key="1">
    <citation type="journal article" date="2015" name="Genome Announc.">
        <title>Draft Genome Sequence and Gene Annotation of the Entomopathogenic Fungus Verticillium hemipterigenum.</title>
        <authorList>
            <person name="Horn F."/>
            <person name="Habel A."/>
            <person name="Scharf D.H."/>
            <person name="Dworschak J."/>
            <person name="Brakhage A.A."/>
            <person name="Guthke R."/>
            <person name="Hertweck C."/>
            <person name="Linde J."/>
        </authorList>
    </citation>
    <scope>NUCLEOTIDE SEQUENCE [LARGE SCALE GENOMIC DNA]</scope>
</reference>
<proteinExistence type="predicted"/>
<protein>
    <recommendedName>
        <fullName evidence="1">2EXR domain-containing protein</fullName>
    </recommendedName>
</protein>
<evidence type="ECO:0000259" key="1">
    <source>
        <dbReference type="Pfam" id="PF20150"/>
    </source>
</evidence>
<evidence type="ECO:0000313" key="2">
    <source>
        <dbReference type="EMBL" id="CEJ94920.1"/>
    </source>
</evidence>